<protein>
    <submittedName>
        <fullName evidence="1">Uncharacterized protein</fullName>
    </submittedName>
</protein>
<proteinExistence type="predicted"/>
<evidence type="ECO:0000313" key="2">
    <source>
        <dbReference type="Proteomes" id="UP000516260"/>
    </source>
</evidence>
<dbReference type="AlphaFoldDB" id="A0A4Z2BHJ9"/>
<accession>A0A4Z2BHJ9</accession>
<dbReference type="EMBL" id="SWLE01000014">
    <property type="protein sequence ID" value="TNM91851.1"/>
    <property type="molecule type" value="Genomic_DNA"/>
</dbReference>
<keyword evidence="2" id="KW-1185">Reference proteome</keyword>
<gene>
    <name evidence="1" type="ORF">fugu_018863</name>
</gene>
<organism evidence="1 2">
    <name type="scientific">Takifugu bimaculatus</name>
    <dbReference type="NCBI Taxonomy" id="433685"/>
    <lineage>
        <taxon>Eukaryota</taxon>
        <taxon>Metazoa</taxon>
        <taxon>Chordata</taxon>
        <taxon>Craniata</taxon>
        <taxon>Vertebrata</taxon>
        <taxon>Euteleostomi</taxon>
        <taxon>Actinopterygii</taxon>
        <taxon>Neopterygii</taxon>
        <taxon>Teleostei</taxon>
        <taxon>Neoteleostei</taxon>
        <taxon>Acanthomorphata</taxon>
        <taxon>Eupercaria</taxon>
        <taxon>Tetraodontiformes</taxon>
        <taxon>Tetradontoidea</taxon>
        <taxon>Tetraodontidae</taxon>
        <taxon>Takifugu</taxon>
    </lineage>
</organism>
<comment type="caution">
    <text evidence="1">The sequence shown here is derived from an EMBL/GenBank/DDBJ whole genome shotgun (WGS) entry which is preliminary data.</text>
</comment>
<dbReference type="Proteomes" id="UP000516260">
    <property type="component" value="Chromosome 21"/>
</dbReference>
<evidence type="ECO:0000313" key="1">
    <source>
        <dbReference type="EMBL" id="TNM91851.1"/>
    </source>
</evidence>
<sequence length="132" mass="14203">MSSVRISPPTLIPFLPSQFAPLNPLLRLSKSGNEEGNGLTDNALAFSQTAPNSFQPVHFVFLHTQPSTLTPPPLQFNLSSLWFLLQPPLEPPLSPSFTSHLLLSAALLTPSLSPDNRSLGSVKAHQLSKPAS</sequence>
<reference evidence="1 2" key="1">
    <citation type="submission" date="2019-04" db="EMBL/GenBank/DDBJ databases">
        <title>The sequence and de novo assembly of Takifugu bimaculatus genome using PacBio and Hi-C technologies.</title>
        <authorList>
            <person name="Xu P."/>
            <person name="Liu B."/>
            <person name="Zhou Z."/>
        </authorList>
    </citation>
    <scope>NUCLEOTIDE SEQUENCE [LARGE SCALE GENOMIC DNA]</scope>
    <source>
        <strain evidence="1">TB-2018</strain>
        <tissue evidence="1">Muscle</tissue>
    </source>
</reference>
<name>A0A4Z2BHJ9_9TELE</name>